<dbReference type="AlphaFoldDB" id="A0A2Z6RYD9"/>
<evidence type="ECO:0000313" key="1">
    <source>
        <dbReference type="EMBL" id="GBC08128.1"/>
    </source>
</evidence>
<dbReference type="Proteomes" id="UP000247702">
    <property type="component" value="Unassembled WGS sequence"/>
</dbReference>
<protein>
    <submittedName>
        <fullName evidence="1">Uncharacterized protein</fullName>
    </submittedName>
</protein>
<sequence>MDKGYMWKLSSGRIVEEELFKLGNDLEFEHAIHSFILDVEDEIIMGHFTEKELEEIEGTTIPEVPDFSDEIDDFLGNFFGKTNLNEIRQIIKESMFGIDYNREKHHDVDYICLALYSLVREIENGNLKNANLENWYNCHIWNIIFDQVFGDVQAVTVVRGESTSVSTATRKNKKLKGNQGNVGKLDVEGIGYSEL</sequence>
<organism evidence="1 2">
    <name type="scientific">Rhizophagus clarus</name>
    <dbReference type="NCBI Taxonomy" id="94130"/>
    <lineage>
        <taxon>Eukaryota</taxon>
        <taxon>Fungi</taxon>
        <taxon>Fungi incertae sedis</taxon>
        <taxon>Mucoromycota</taxon>
        <taxon>Glomeromycotina</taxon>
        <taxon>Glomeromycetes</taxon>
        <taxon>Glomerales</taxon>
        <taxon>Glomeraceae</taxon>
        <taxon>Rhizophagus</taxon>
    </lineage>
</organism>
<accession>A0A2Z6RYD9</accession>
<dbReference type="EMBL" id="BEXD01004195">
    <property type="protein sequence ID" value="GBC08128.1"/>
    <property type="molecule type" value="Genomic_DNA"/>
</dbReference>
<keyword evidence="2" id="KW-1185">Reference proteome</keyword>
<proteinExistence type="predicted"/>
<evidence type="ECO:0000313" key="2">
    <source>
        <dbReference type="Proteomes" id="UP000247702"/>
    </source>
</evidence>
<name>A0A2Z6RYD9_9GLOM</name>
<reference evidence="1 2" key="1">
    <citation type="submission" date="2017-11" db="EMBL/GenBank/DDBJ databases">
        <title>The genome of Rhizophagus clarus HR1 reveals common genetic basis of auxotrophy among arbuscular mycorrhizal fungi.</title>
        <authorList>
            <person name="Kobayashi Y."/>
        </authorList>
    </citation>
    <scope>NUCLEOTIDE SEQUENCE [LARGE SCALE GENOMIC DNA]</scope>
    <source>
        <strain evidence="1 2">HR1</strain>
    </source>
</reference>
<comment type="caution">
    <text evidence="1">The sequence shown here is derived from an EMBL/GenBank/DDBJ whole genome shotgun (WGS) entry which is preliminary data.</text>
</comment>
<gene>
    <name evidence="1" type="ORF">RclHR1_07920003</name>
</gene>